<feature type="domain" description="Heterokaryon incompatibility" evidence="1">
    <location>
        <begin position="148"/>
        <end position="234"/>
    </location>
</feature>
<comment type="caution">
    <text evidence="2">The sequence shown here is derived from an EMBL/GenBank/DDBJ whole genome shotgun (WGS) entry which is preliminary data.</text>
</comment>
<name>A0A9P7A1F5_9AGAM</name>
<evidence type="ECO:0000313" key="3">
    <source>
        <dbReference type="Proteomes" id="UP000714275"/>
    </source>
</evidence>
<organism evidence="2 3">
    <name type="scientific">Suillus placidus</name>
    <dbReference type="NCBI Taxonomy" id="48579"/>
    <lineage>
        <taxon>Eukaryota</taxon>
        <taxon>Fungi</taxon>
        <taxon>Dikarya</taxon>
        <taxon>Basidiomycota</taxon>
        <taxon>Agaricomycotina</taxon>
        <taxon>Agaricomycetes</taxon>
        <taxon>Agaricomycetidae</taxon>
        <taxon>Boletales</taxon>
        <taxon>Suillineae</taxon>
        <taxon>Suillaceae</taxon>
        <taxon>Suillus</taxon>
    </lineage>
</organism>
<dbReference type="Pfam" id="PF06985">
    <property type="entry name" value="HET"/>
    <property type="match status" value="1"/>
</dbReference>
<accession>A0A9P7A1F5</accession>
<dbReference type="InterPro" id="IPR010730">
    <property type="entry name" value="HET"/>
</dbReference>
<dbReference type="PANTHER" id="PTHR10622">
    <property type="entry name" value="HET DOMAIN-CONTAINING PROTEIN"/>
    <property type="match status" value="1"/>
</dbReference>
<protein>
    <recommendedName>
        <fullName evidence="1">Heterokaryon incompatibility domain-containing protein</fullName>
    </recommendedName>
</protein>
<keyword evidence="3" id="KW-1185">Reference proteome</keyword>
<gene>
    <name evidence="2" type="ORF">EV702DRAFT_1042967</name>
</gene>
<dbReference type="SUPFAM" id="SSF48452">
    <property type="entry name" value="TPR-like"/>
    <property type="match status" value="1"/>
</dbReference>
<evidence type="ECO:0000313" key="2">
    <source>
        <dbReference type="EMBL" id="KAG1780745.1"/>
    </source>
</evidence>
<reference evidence="2" key="1">
    <citation type="journal article" date="2020" name="New Phytol.">
        <title>Comparative genomics reveals dynamic genome evolution in host specialist ectomycorrhizal fungi.</title>
        <authorList>
            <person name="Lofgren L.A."/>
            <person name="Nguyen N.H."/>
            <person name="Vilgalys R."/>
            <person name="Ruytinx J."/>
            <person name="Liao H.L."/>
            <person name="Branco S."/>
            <person name="Kuo A."/>
            <person name="LaButti K."/>
            <person name="Lipzen A."/>
            <person name="Andreopoulos W."/>
            <person name="Pangilinan J."/>
            <person name="Riley R."/>
            <person name="Hundley H."/>
            <person name="Na H."/>
            <person name="Barry K."/>
            <person name="Grigoriev I.V."/>
            <person name="Stajich J.E."/>
            <person name="Kennedy P.G."/>
        </authorList>
    </citation>
    <scope>NUCLEOTIDE SEQUENCE</scope>
    <source>
        <strain evidence="2">DOB743</strain>
    </source>
</reference>
<dbReference type="InterPro" id="IPR011990">
    <property type="entry name" value="TPR-like_helical_dom_sf"/>
</dbReference>
<evidence type="ECO:0000259" key="1">
    <source>
        <dbReference type="Pfam" id="PF06985"/>
    </source>
</evidence>
<dbReference type="AlphaFoldDB" id="A0A9P7A1F5"/>
<dbReference type="OrthoDB" id="2423701at2759"/>
<dbReference type="Proteomes" id="UP000714275">
    <property type="component" value="Unassembled WGS sequence"/>
</dbReference>
<sequence length="601" mass="68125">MARKADWDCALDEALKVIKLTPSSHIGHQLQHAALHGAQRYDEAIDAFQIMLSKLENAPDMQTRKLRQQYINPSEAERAIQESIKAQLDDAPHRLLNTFTGRLCDGEAQINAFKTSTEYKELLSSTLVHADLRMERIQDVVATYFRCVTLSHRWEGRESLLHDIQDKVINELNPVGGIVKLQSFCKTVRAAGYRWGWIDTCCIDQTNNVELQKSLNSMFVWYRTSALTMVYLSDIPPSSKPGALARSAWNTRGWTVPEFLAPKVIRFYQNDWTLYLNDRSPNHKQSVAIMQELEDATGIDAKILVAFSPGMKNAREKLQWASARVTTVQEDIAYSLFGIFGVHLPVMYGEKKQNALGRLLQEVVARSGDISALDWVGQSSEFNSCLPASITSYKAPPYTPPVLSEGDIQTSISSLQDTMIVELALELYSSLERLSAPRFANHRLHLPCIAFSVTEVRRRPVEHKETYFTYEVKADGLRDLQIITEGRLLQFSRGRPARQSFLLVRPWDRRLLELPDYADDIKSVDDFTLPGSFGEEGPVDPGSSQRAMRLIVRLGQPFSTFLLAQQRSGEYKRIASDRDIITQVKDVDYVHGKDVRTLEIL</sequence>
<proteinExistence type="predicted"/>
<dbReference type="PANTHER" id="PTHR10622:SF10">
    <property type="entry name" value="HET DOMAIN-CONTAINING PROTEIN"/>
    <property type="match status" value="1"/>
</dbReference>
<dbReference type="EMBL" id="JABBWD010000008">
    <property type="protein sequence ID" value="KAG1780745.1"/>
    <property type="molecule type" value="Genomic_DNA"/>
</dbReference>